<dbReference type="InterPro" id="IPR014710">
    <property type="entry name" value="RmlC-like_jellyroll"/>
</dbReference>
<dbReference type="PANTHER" id="PTHR36440:SF1">
    <property type="entry name" value="PUTATIVE (AFU_ORTHOLOGUE AFUA_8G07350)-RELATED"/>
    <property type="match status" value="1"/>
</dbReference>
<dbReference type="RefSeq" id="WP_179832188.1">
    <property type="nucleotide sequence ID" value="NZ_BMRD01000006.1"/>
</dbReference>
<dbReference type="Proteomes" id="UP000591272">
    <property type="component" value="Unassembled WGS sequence"/>
</dbReference>
<dbReference type="EMBL" id="JACCBT010000001">
    <property type="protein sequence ID" value="NYE10694.1"/>
    <property type="molecule type" value="Genomic_DNA"/>
</dbReference>
<dbReference type="SUPFAM" id="SSF51182">
    <property type="entry name" value="RmlC-like cupins"/>
    <property type="match status" value="1"/>
</dbReference>
<keyword evidence="2" id="KW-0560">Oxidoreductase</keyword>
<evidence type="ECO:0000259" key="1">
    <source>
        <dbReference type="Pfam" id="PF07883"/>
    </source>
</evidence>
<dbReference type="Pfam" id="PF07883">
    <property type="entry name" value="Cupin_2"/>
    <property type="match status" value="1"/>
</dbReference>
<reference evidence="2 3" key="1">
    <citation type="submission" date="2020-07" db="EMBL/GenBank/DDBJ databases">
        <title>Sequencing the genomes of 1000 actinobacteria strains.</title>
        <authorList>
            <person name="Klenk H.-P."/>
        </authorList>
    </citation>
    <scope>NUCLEOTIDE SEQUENCE [LARGE SCALE GENOMIC DNA]</scope>
    <source>
        <strain evidence="2 3">DSM 43461</strain>
    </source>
</reference>
<keyword evidence="3" id="KW-1185">Reference proteome</keyword>
<dbReference type="InterPro" id="IPR011051">
    <property type="entry name" value="RmlC_Cupin_sf"/>
</dbReference>
<dbReference type="Gene3D" id="2.60.120.10">
    <property type="entry name" value="Jelly Rolls"/>
    <property type="match status" value="1"/>
</dbReference>
<evidence type="ECO:0000313" key="3">
    <source>
        <dbReference type="Proteomes" id="UP000591272"/>
    </source>
</evidence>
<name>A0A7Y9G6C6_9ACTN</name>
<dbReference type="GO" id="GO:0051213">
    <property type="term" value="F:dioxygenase activity"/>
    <property type="evidence" value="ECO:0007669"/>
    <property type="project" value="UniProtKB-KW"/>
</dbReference>
<dbReference type="InterPro" id="IPR013096">
    <property type="entry name" value="Cupin_2"/>
</dbReference>
<dbReference type="PANTHER" id="PTHR36440">
    <property type="entry name" value="PUTATIVE (AFU_ORTHOLOGUE AFUA_8G07350)-RELATED"/>
    <property type="match status" value="1"/>
</dbReference>
<comment type="caution">
    <text evidence="2">The sequence shown here is derived from an EMBL/GenBank/DDBJ whole genome shotgun (WGS) entry which is preliminary data.</text>
</comment>
<organism evidence="2 3">
    <name type="scientific">Actinomadura citrea</name>
    <dbReference type="NCBI Taxonomy" id="46158"/>
    <lineage>
        <taxon>Bacteria</taxon>
        <taxon>Bacillati</taxon>
        <taxon>Actinomycetota</taxon>
        <taxon>Actinomycetes</taxon>
        <taxon>Streptosporangiales</taxon>
        <taxon>Thermomonosporaceae</taxon>
        <taxon>Actinomadura</taxon>
    </lineage>
</organism>
<dbReference type="AlphaFoldDB" id="A0A7Y9G6C6"/>
<keyword evidence="2" id="KW-0223">Dioxygenase</keyword>
<proteinExistence type="predicted"/>
<evidence type="ECO:0000313" key="2">
    <source>
        <dbReference type="EMBL" id="NYE10694.1"/>
    </source>
</evidence>
<sequence>MTSTSQPTGSALLVRGGEAELLGLPSGGGFGLLTDSEETGAALSASRLTLADGADGAQPHRHLLSSEFFYVLDGAAEFLLGDEIQSLGKGDFLVIPPGLPHAFGAVRGSGADLLVGITPGVQRFGYFRMLQRVAEGRDRPESLIPVQERYDVHFLDSVTWQSARKGRPSAE</sequence>
<feature type="domain" description="Cupin type-2" evidence="1">
    <location>
        <begin position="48"/>
        <end position="106"/>
    </location>
</feature>
<accession>A0A7Y9G6C6</accession>
<protein>
    <submittedName>
        <fullName evidence="2">Quercetin dioxygenase-like cupin family protein</fullName>
    </submittedName>
</protein>
<gene>
    <name evidence="2" type="ORF">BJ999_000990</name>
</gene>
<dbReference type="InterPro" id="IPR053146">
    <property type="entry name" value="QDO-like"/>
</dbReference>